<keyword evidence="5" id="KW-0325">Glycoprotein</keyword>
<feature type="signal peptide" evidence="7">
    <location>
        <begin position="1"/>
        <end position="25"/>
    </location>
</feature>
<comment type="caution">
    <text evidence="9">The sequence shown here is derived from an EMBL/GenBank/DDBJ whole genome shotgun (WGS) entry which is preliminary data.</text>
</comment>
<keyword evidence="4" id="KW-1015">Disulfide bond</keyword>
<dbReference type="Proteomes" id="UP000727407">
    <property type="component" value="Unassembled WGS sequence"/>
</dbReference>
<dbReference type="Pfam" id="PF22705">
    <property type="entry name" value="C2-set_3"/>
    <property type="match status" value="1"/>
</dbReference>
<evidence type="ECO:0000313" key="9">
    <source>
        <dbReference type="EMBL" id="KAF5902023.1"/>
    </source>
</evidence>
<protein>
    <submittedName>
        <fullName evidence="9">V-set domain-containing T-cell activation inhibitor 1</fullName>
    </submittedName>
</protein>
<dbReference type="PANTHER" id="PTHR24100">
    <property type="entry name" value="BUTYROPHILIN"/>
    <property type="match status" value="1"/>
</dbReference>
<dbReference type="AlphaFoldDB" id="A0A8J4U7Q0"/>
<keyword evidence="2 7" id="KW-0732">Signal</keyword>
<evidence type="ECO:0000256" key="7">
    <source>
        <dbReference type="SAM" id="SignalP"/>
    </source>
</evidence>
<dbReference type="Pfam" id="PF07686">
    <property type="entry name" value="V-set"/>
    <property type="match status" value="1"/>
</dbReference>
<sequence length="224" mass="24199">MIVLIFVMAGLLIILLVIAFSVSQGSVLTTAPFPVGNLGEDVILDCNFQTKTGQISSGVSITWQKDGLTGVVDQYQNKVDNLQQNPQFKNRVGLFPDAILKGNASLLLRMVNTDDAGVYRCSVAAPGVMGTVSIHLRVGAFSAPNISMSNNDRLIAVAQRWLPQPDVTWTDENGMLLNSSNYFNKTDMGIVQVISSLLDQVTKGKYTCVIQNDLVTSVTEATVT</sequence>
<dbReference type="GO" id="GO:0050852">
    <property type="term" value="P:T cell receptor signaling pathway"/>
    <property type="evidence" value="ECO:0007669"/>
    <property type="project" value="TreeGrafter"/>
</dbReference>
<feature type="domain" description="Ig-like" evidence="8">
    <location>
        <begin position="163"/>
        <end position="224"/>
    </location>
</feature>
<gene>
    <name evidence="9" type="primary">vtcn1</name>
    <name evidence="9" type="ORF">DAT39_008259</name>
</gene>
<name>A0A8J4U7Q0_CLAMG</name>
<dbReference type="GO" id="GO:0001817">
    <property type="term" value="P:regulation of cytokine production"/>
    <property type="evidence" value="ECO:0007669"/>
    <property type="project" value="TreeGrafter"/>
</dbReference>
<comment type="subcellular location">
    <subcellularLocation>
        <location evidence="1">Membrane</location>
    </subcellularLocation>
</comment>
<dbReference type="InterPro" id="IPR053896">
    <property type="entry name" value="BTN3A2-like_Ig-C"/>
</dbReference>
<keyword evidence="10" id="KW-1185">Reference proteome</keyword>
<feature type="domain" description="Ig-like" evidence="8">
    <location>
        <begin position="39"/>
        <end position="133"/>
    </location>
</feature>
<dbReference type="SMART" id="SM00409">
    <property type="entry name" value="IG"/>
    <property type="match status" value="1"/>
</dbReference>
<dbReference type="GO" id="GO:0009897">
    <property type="term" value="C:external side of plasma membrane"/>
    <property type="evidence" value="ECO:0007669"/>
    <property type="project" value="TreeGrafter"/>
</dbReference>
<dbReference type="CDD" id="cd00096">
    <property type="entry name" value="Ig"/>
    <property type="match status" value="1"/>
</dbReference>
<dbReference type="GO" id="GO:0050863">
    <property type="term" value="P:regulation of T cell activation"/>
    <property type="evidence" value="ECO:0007669"/>
    <property type="project" value="UniProtKB-ARBA"/>
</dbReference>
<dbReference type="InterPro" id="IPR003599">
    <property type="entry name" value="Ig_sub"/>
</dbReference>
<reference evidence="9" key="1">
    <citation type="submission" date="2020-07" db="EMBL/GenBank/DDBJ databases">
        <title>Clarias magur genome sequencing, assembly and annotation.</title>
        <authorList>
            <person name="Kushwaha B."/>
            <person name="Kumar R."/>
            <person name="Das P."/>
            <person name="Joshi C.G."/>
            <person name="Kumar D."/>
            <person name="Nagpure N.S."/>
            <person name="Pandey M."/>
            <person name="Agarwal S."/>
            <person name="Srivastava S."/>
            <person name="Singh M."/>
            <person name="Sahoo L."/>
            <person name="Jayasankar P."/>
            <person name="Meher P.K."/>
            <person name="Koringa P.G."/>
            <person name="Iquebal M.A."/>
            <person name="Das S.P."/>
            <person name="Bit A."/>
            <person name="Patnaik S."/>
            <person name="Patel N."/>
            <person name="Shah T.M."/>
            <person name="Hinsu A."/>
            <person name="Jena J.K."/>
        </authorList>
    </citation>
    <scope>NUCLEOTIDE SEQUENCE</scope>
    <source>
        <strain evidence="9">CIFAMagur01</strain>
        <tissue evidence="9">Testis</tissue>
    </source>
</reference>
<evidence type="ECO:0000313" key="10">
    <source>
        <dbReference type="Proteomes" id="UP000727407"/>
    </source>
</evidence>
<evidence type="ECO:0000256" key="5">
    <source>
        <dbReference type="ARBA" id="ARBA00023180"/>
    </source>
</evidence>
<organism evidence="9 10">
    <name type="scientific">Clarias magur</name>
    <name type="common">Asian catfish</name>
    <name type="synonym">Macropteronotus magur</name>
    <dbReference type="NCBI Taxonomy" id="1594786"/>
    <lineage>
        <taxon>Eukaryota</taxon>
        <taxon>Metazoa</taxon>
        <taxon>Chordata</taxon>
        <taxon>Craniata</taxon>
        <taxon>Vertebrata</taxon>
        <taxon>Euteleostomi</taxon>
        <taxon>Actinopterygii</taxon>
        <taxon>Neopterygii</taxon>
        <taxon>Teleostei</taxon>
        <taxon>Ostariophysi</taxon>
        <taxon>Siluriformes</taxon>
        <taxon>Clariidae</taxon>
        <taxon>Clarias</taxon>
    </lineage>
</organism>
<dbReference type="SUPFAM" id="SSF48726">
    <property type="entry name" value="Immunoglobulin"/>
    <property type="match status" value="2"/>
</dbReference>
<dbReference type="Gene3D" id="2.60.40.10">
    <property type="entry name" value="Immunoglobulins"/>
    <property type="match status" value="2"/>
</dbReference>
<dbReference type="EMBL" id="QNUK01000099">
    <property type="protein sequence ID" value="KAF5902023.1"/>
    <property type="molecule type" value="Genomic_DNA"/>
</dbReference>
<dbReference type="InterPro" id="IPR013106">
    <property type="entry name" value="Ig_V-set"/>
</dbReference>
<evidence type="ECO:0000256" key="2">
    <source>
        <dbReference type="ARBA" id="ARBA00022729"/>
    </source>
</evidence>
<evidence type="ECO:0000256" key="6">
    <source>
        <dbReference type="ARBA" id="ARBA00023319"/>
    </source>
</evidence>
<keyword evidence="3" id="KW-0472">Membrane</keyword>
<dbReference type="InterPro" id="IPR050504">
    <property type="entry name" value="IgSF_BTN/MOG"/>
</dbReference>
<dbReference type="InterPro" id="IPR036179">
    <property type="entry name" value="Ig-like_dom_sf"/>
</dbReference>
<dbReference type="GO" id="GO:1903037">
    <property type="term" value="P:regulation of leukocyte cell-cell adhesion"/>
    <property type="evidence" value="ECO:0007669"/>
    <property type="project" value="UniProtKB-ARBA"/>
</dbReference>
<feature type="non-terminal residue" evidence="9">
    <location>
        <position position="224"/>
    </location>
</feature>
<proteinExistence type="predicted"/>
<evidence type="ECO:0000256" key="1">
    <source>
        <dbReference type="ARBA" id="ARBA00004370"/>
    </source>
</evidence>
<dbReference type="InterPro" id="IPR007110">
    <property type="entry name" value="Ig-like_dom"/>
</dbReference>
<evidence type="ECO:0000259" key="8">
    <source>
        <dbReference type="PROSITE" id="PS50835"/>
    </source>
</evidence>
<evidence type="ECO:0000256" key="3">
    <source>
        <dbReference type="ARBA" id="ARBA00023136"/>
    </source>
</evidence>
<dbReference type="InterPro" id="IPR013783">
    <property type="entry name" value="Ig-like_fold"/>
</dbReference>
<feature type="non-terminal residue" evidence="9">
    <location>
        <position position="1"/>
    </location>
</feature>
<evidence type="ECO:0000256" key="4">
    <source>
        <dbReference type="ARBA" id="ARBA00023157"/>
    </source>
</evidence>
<feature type="chain" id="PRO_5035212009" evidence="7">
    <location>
        <begin position="26"/>
        <end position="224"/>
    </location>
</feature>
<dbReference type="GO" id="GO:0005102">
    <property type="term" value="F:signaling receptor binding"/>
    <property type="evidence" value="ECO:0007669"/>
    <property type="project" value="TreeGrafter"/>
</dbReference>
<accession>A0A8J4U7Q0</accession>
<dbReference type="PROSITE" id="PS50835">
    <property type="entry name" value="IG_LIKE"/>
    <property type="match status" value="2"/>
</dbReference>
<dbReference type="OrthoDB" id="8901134at2759"/>
<keyword evidence="6" id="KW-0393">Immunoglobulin domain</keyword>
<dbReference type="PANTHER" id="PTHR24100:SF0">
    <property type="entry name" value="V-SET DOMAIN-CONTAINING T-CELL ACTIVATION INHIBITOR 1"/>
    <property type="match status" value="1"/>
</dbReference>
<dbReference type="FunFam" id="2.60.40.10:FF:000142">
    <property type="entry name" value="V-set domain-containing T-cell activation inhibitor 1"/>
    <property type="match status" value="1"/>
</dbReference>